<reference evidence="1" key="1">
    <citation type="submission" date="2019-05" db="EMBL/GenBank/DDBJ databases">
        <authorList>
            <person name="Lianzixin W."/>
        </authorList>
    </citation>
    <scope>NUCLEOTIDE SEQUENCE</scope>
    <source>
        <strain evidence="1">EC11</strain>
    </source>
</reference>
<keyword evidence="2" id="KW-1185">Reference proteome</keyword>
<name>A0ABX0IMB7_9FLAO</name>
<dbReference type="SUPFAM" id="SSF46894">
    <property type="entry name" value="C-terminal effector domain of the bipartite response regulators"/>
    <property type="match status" value="1"/>
</dbReference>
<dbReference type="Gene3D" id="1.10.10.10">
    <property type="entry name" value="Winged helix-like DNA-binding domain superfamily/Winged helix DNA-binding domain"/>
    <property type="match status" value="1"/>
</dbReference>
<proteinExistence type="predicted"/>
<reference evidence="1" key="2">
    <citation type="submission" date="2020-02" db="EMBL/GenBank/DDBJ databases">
        <title>Flavobacterium profundi sp. nov., isolated from a deep-sea seamount.</title>
        <authorList>
            <person name="Zhang D.-C."/>
        </authorList>
    </citation>
    <scope>NUCLEOTIDE SEQUENCE</scope>
    <source>
        <strain evidence="1">EC11</strain>
    </source>
</reference>
<dbReference type="InterPro" id="IPR016032">
    <property type="entry name" value="Sig_transdc_resp-reg_C-effctor"/>
</dbReference>
<evidence type="ECO:0008006" key="3">
    <source>
        <dbReference type="Google" id="ProtNLM"/>
    </source>
</evidence>
<comment type="caution">
    <text evidence="1">The sequence shown here is derived from an EMBL/GenBank/DDBJ whole genome shotgun (WGS) entry which is preliminary data.</text>
</comment>
<protein>
    <recommendedName>
        <fullName evidence="3">HTH luxR-type domain-containing protein</fullName>
    </recommendedName>
</protein>
<evidence type="ECO:0000313" key="1">
    <source>
        <dbReference type="EMBL" id="NHN24937.1"/>
    </source>
</evidence>
<dbReference type="InterPro" id="IPR036388">
    <property type="entry name" value="WH-like_DNA-bd_sf"/>
</dbReference>
<dbReference type="EMBL" id="VEVQ02000002">
    <property type="protein sequence ID" value="NHN24937.1"/>
    <property type="molecule type" value="Genomic_DNA"/>
</dbReference>
<sequence length="287" mass="33348">MNKETTIIIGCDQTEILTDIVGLIKKIPDFLVNIITVSRISDLLNISKSIHPALLVFNFRSNQIAINNFNQFVNKPETPILCITKNFDSDFDSLNSKNIIFTFPIENMTNKTHFTSLIHSIFLLKNQTVHSNTKSLASQTIEKDLLNSDRNMSRYVLELDQKIEVLHTVKERIKTLCPTVDTTTRLELLSIVNAIKTSAYDTKLWDDFKLYFEKTNPNFLFVLAERHPKLTTKDLKYCCYLKMNMSNDDIRSLLGINQESVRTHKYRLKKKMRLQKDLDLYTYLKAI</sequence>
<dbReference type="RefSeq" id="WP_140960498.1">
    <property type="nucleotide sequence ID" value="NZ_VEVQ02000002.1"/>
</dbReference>
<gene>
    <name evidence="1" type="ORF">FIA58_004530</name>
</gene>
<accession>A0ABX0IMB7</accession>
<dbReference type="Proteomes" id="UP000817854">
    <property type="component" value="Unassembled WGS sequence"/>
</dbReference>
<organism evidence="1 2">
    <name type="scientific">Flavobacterium jejuense</name>
    <dbReference type="NCBI Taxonomy" id="1544455"/>
    <lineage>
        <taxon>Bacteria</taxon>
        <taxon>Pseudomonadati</taxon>
        <taxon>Bacteroidota</taxon>
        <taxon>Flavobacteriia</taxon>
        <taxon>Flavobacteriales</taxon>
        <taxon>Flavobacteriaceae</taxon>
        <taxon>Flavobacterium</taxon>
    </lineage>
</organism>
<evidence type="ECO:0000313" key="2">
    <source>
        <dbReference type="Proteomes" id="UP000817854"/>
    </source>
</evidence>